<gene>
    <name evidence="2" type="ORF">DVH24_041752</name>
</gene>
<feature type="compositionally biased region" description="Polar residues" evidence="1">
    <location>
        <begin position="59"/>
        <end position="69"/>
    </location>
</feature>
<evidence type="ECO:0000313" key="3">
    <source>
        <dbReference type="Proteomes" id="UP000290289"/>
    </source>
</evidence>
<accession>A0A498IS12</accession>
<name>A0A498IS12_MALDO</name>
<feature type="region of interest" description="Disordered" evidence="1">
    <location>
        <begin position="51"/>
        <end position="78"/>
    </location>
</feature>
<feature type="region of interest" description="Disordered" evidence="1">
    <location>
        <begin position="1"/>
        <end position="34"/>
    </location>
</feature>
<sequence length="124" mass="13732">MQTGRDGTERNGTGQNEEGVKMPLDGNKEEEEGDGDIIILCSTNVEQVVPEGEAERKFTQNSSRGTARSTRFRRTKRGTERLVPLCSVPSYVPNELTNSLKPENPSLRLDELIQKRTGSSVPID</sequence>
<feature type="region of interest" description="Disordered" evidence="1">
    <location>
        <begin position="92"/>
        <end position="124"/>
    </location>
</feature>
<protein>
    <submittedName>
        <fullName evidence="2">Uncharacterized protein</fullName>
    </submittedName>
</protein>
<proteinExistence type="predicted"/>
<comment type="caution">
    <text evidence="2">The sequence shown here is derived from an EMBL/GenBank/DDBJ whole genome shotgun (WGS) entry which is preliminary data.</text>
</comment>
<dbReference type="Proteomes" id="UP000290289">
    <property type="component" value="Chromosome 11"/>
</dbReference>
<dbReference type="AlphaFoldDB" id="A0A498IS12"/>
<keyword evidence="3" id="KW-1185">Reference proteome</keyword>
<feature type="compositionally biased region" description="Polar residues" evidence="1">
    <location>
        <begin position="1"/>
        <end position="16"/>
    </location>
</feature>
<dbReference type="EMBL" id="RDQH01000337">
    <property type="protein sequence ID" value="RXH84984.1"/>
    <property type="molecule type" value="Genomic_DNA"/>
</dbReference>
<evidence type="ECO:0000256" key="1">
    <source>
        <dbReference type="SAM" id="MobiDB-lite"/>
    </source>
</evidence>
<organism evidence="2 3">
    <name type="scientific">Malus domestica</name>
    <name type="common">Apple</name>
    <name type="synonym">Pyrus malus</name>
    <dbReference type="NCBI Taxonomy" id="3750"/>
    <lineage>
        <taxon>Eukaryota</taxon>
        <taxon>Viridiplantae</taxon>
        <taxon>Streptophyta</taxon>
        <taxon>Embryophyta</taxon>
        <taxon>Tracheophyta</taxon>
        <taxon>Spermatophyta</taxon>
        <taxon>Magnoliopsida</taxon>
        <taxon>eudicotyledons</taxon>
        <taxon>Gunneridae</taxon>
        <taxon>Pentapetalae</taxon>
        <taxon>rosids</taxon>
        <taxon>fabids</taxon>
        <taxon>Rosales</taxon>
        <taxon>Rosaceae</taxon>
        <taxon>Amygdaloideae</taxon>
        <taxon>Maleae</taxon>
        <taxon>Malus</taxon>
    </lineage>
</organism>
<reference evidence="2 3" key="1">
    <citation type="submission" date="2018-10" db="EMBL/GenBank/DDBJ databases">
        <title>A high-quality apple genome assembly.</title>
        <authorList>
            <person name="Hu J."/>
        </authorList>
    </citation>
    <scope>NUCLEOTIDE SEQUENCE [LARGE SCALE GENOMIC DNA]</scope>
    <source>
        <strain evidence="3">cv. HFTH1</strain>
        <tissue evidence="2">Young leaf</tissue>
    </source>
</reference>
<evidence type="ECO:0000313" key="2">
    <source>
        <dbReference type="EMBL" id="RXH84984.1"/>
    </source>
</evidence>